<name>A0A5B7E6R7_PORTR</name>
<gene>
    <name evidence="2" type="ORF">E2C01_022244</name>
</gene>
<organism evidence="2 3">
    <name type="scientific">Portunus trituberculatus</name>
    <name type="common">Swimming crab</name>
    <name type="synonym">Neptunus trituberculatus</name>
    <dbReference type="NCBI Taxonomy" id="210409"/>
    <lineage>
        <taxon>Eukaryota</taxon>
        <taxon>Metazoa</taxon>
        <taxon>Ecdysozoa</taxon>
        <taxon>Arthropoda</taxon>
        <taxon>Crustacea</taxon>
        <taxon>Multicrustacea</taxon>
        <taxon>Malacostraca</taxon>
        <taxon>Eumalacostraca</taxon>
        <taxon>Eucarida</taxon>
        <taxon>Decapoda</taxon>
        <taxon>Pleocyemata</taxon>
        <taxon>Brachyura</taxon>
        <taxon>Eubrachyura</taxon>
        <taxon>Portunoidea</taxon>
        <taxon>Portunidae</taxon>
        <taxon>Portuninae</taxon>
        <taxon>Portunus</taxon>
    </lineage>
</organism>
<dbReference type="AlphaFoldDB" id="A0A5B7E6R7"/>
<feature type="compositionally biased region" description="Gly residues" evidence="1">
    <location>
        <begin position="96"/>
        <end position="105"/>
    </location>
</feature>
<evidence type="ECO:0000256" key="1">
    <source>
        <dbReference type="SAM" id="MobiDB-lite"/>
    </source>
</evidence>
<evidence type="ECO:0000313" key="2">
    <source>
        <dbReference type="EMBL" id="MPC29027.1"/>
    </source>
</evidence>
<keyword evidence="3" id="KW-1185">Reference proteome</keyword>
<evidence type="ECO:0000313" key="3">
    <source>
        <dbReference type="Proteomes" id="UP000324222"/>
    </source>
</evidence>
<comment type="caution">
    <text evidence="2">The sequence shown here is derived from an EMBL/GenBank/DDBJ whole genome shotgun (WGS) entry which is preliminary data.</text>
</comment>
<protein>
    <submittedName>
        <fullName evidence="2">Uncharacterized protein</fullName>
    </submittedName>
</protein>
<feature type="region of interest" description="Disordered" evidence="1">
    <location>
        <begin position="84"/>
        <end position="117"/>
    </location>
</feature>
<proteinExistence type="predicted"/>
<reference evidence="2 3" key="1">
    <citation type="submission" date="2019-05" db="EMBL/GenBank/DDBJ databases">
        <title>Another draft genome of Portunus trituberculatus and its Hox gene families provides insights of decapod evolution.</title>
        <authorList>
            <person name="Jeong J.-H."/>
            <person name="Song I."/>
            <person name="Kim S."/>
            <person name="Choi T."/>
            <person name="Kim D."/>
            <person name="Ryu S."/>
            <person name="Kim W."/>
        </authorList>
    </citation>
    <scope>NUCLEOTIDE SEQUENCE [LARGE SCALE GENOMIC DNA]</scope>
    <source>
        <tissue evidence="2">Muscle</tissue>
    </source>
</reference>
<dbReference type="EMBL" id="VSRR010002003">
    <property type="protein sequence ID" value="MPC29027.1"/>
    <property type="molecule type" value="Genomic_DNA"/>
</dbReference>
<dbReference type="Proteomes" id="UP000324222">
    <property type="component" value="Unassembled WGS sequence"/>
</dbReference>
<sequence>MDRFWDELVSCIISASMGRGRGYLELVFKACRYRRLVPSCRPLPPRERPRTAVPRRVCCSANSLLIGEVVFAVAAQLEGKGVGRKAEGQAARGGRQRGGGSGVTGGQSAREHGQRGSRLLAAKSPDCKIVELRAFLGATLFPLRRPHNSIKNIIIVISSTCPQRKQRKKSAAVCDEEEVVGQDEQEGKARPDCCSRKGNLPEVRQGMEPDQELKEGEGVGMLFGSLASCVFRERKSITDFSY</sequence>
<accession>A0A5B7E6R7</accession>